<dbReference type="EMBL" id="CP130319">
    <property type="protein sequence ID" value="WNR45249.1"/>
    <property type="molecule type" value="Genomic_DNA"/>
</dbReference>
<dbReference type="SUPFAM" id="SSF51182">
    <property type="entry name" value="RmlC-like cupins"/>
    <property type="match status" value="1"/>
</dbReference>
<keyword evidence="1 2" id="KW-0413">Isomerase</keyword>
<evidence type="ECO:0000313" key="2">
    <source>
        <dbReference type="EMBL" id="WNR45249.1"/>
    </source>
</evidence>
<accession>A0AA96LSH8</accession>
<evidence type="ECO:0000313" key="3">
    <source>
        <dbReference type="Proteomes" id="UP001304650"/>
    </source>
</evidence>
<dbReference type="InterPro" id="IPR011051">
    <property type="entry name" value="RmlC_Cupin_sf"/>
</dbReference>
<sequence>MKFFSNVSTDQGLNDFPANPCNLLDTYVAKDTQVHKLKEGETYQGFSGNREMVFVVLGGIADFRVGASSFPGVGNRLPFAGKPWSVYVPCETAFLLLAVTDFEAWVCSFLADGTSLEPCVVGPE</sequence>
<name>A0AA96LSH8_9BACL</name>
<protein>
    <submittedName>
        <fullName evidence="2">5-deoxy-glucuronate isomerase</fullName>
    </submittedName>
</protein>
<dbReference type="RefSeq" id="WP_314801842.1">
    <property type="nucleotide sequence ID" value="NZ_CP130319.1"/>
</dbReference>
<keyword evidence="3" id="KW-1185">Reference proteome</keyword>
<dbReference type="KEGG" id="proo:MJB10_03690"/>
<dbReference type="Pfam" id="PF04962">
    <property type="entry name" value="KduI"/>
    <property type="match status" value="1"/>
</dbReference>
<reference evidence="2" key="1">
    <citation type="submission" date="2022-02" db="EMBL/GenBank/DDBJ databases">
        <title>Paenibacillus sp. MBLB1832 Whole Genome Shotgun Sequencing.</title>
        <authorList>
            <person name="Hwang C.Y."/>
            <person name="Cho E.-S."/>
            <person name="Seo M.-J."/>
        </authorList>
    </citation>
    <scope>NUCLEOTIDE SEQUENCE</scope>
    <source>
        <strain evidence="2">MBLB1832</strain>
    </source>
</reference>
<dbReference type="InterPro" id="IPR021120">
    <property type="entry name" value="KduI/IolB_isomerase"/>
</dbReference>
<dbReference type="InterPro" id="IPR014710">
    <property type="entry name" value="RmlC-like_jellyroll"/>
</dbReference>
<proteinExistence type="predicted"/>
<evidence type="ECO:0000256" key="1">
    <source>
        <dbReference type="ARBA" id="ARBA00023235"/>
    </source>
</evidence>
<dbReference type="AlphaFoldDB" id="A0AA96LSH8"/>
<dbReference type="Gene3D" id="2.60.120.10">
    <property type="entry name" value="Jelly Rolls"/>
    <property type="match status" value="1"/>
</dbReference>
<gene>
    <name evidence="2" type="ORF">MJB10_03690</name>
</gene>
<dbReference type="GO" id="GO:0016861">
    <property type="term" value="F:intramolecular oxidoreductase activity, interconverting aldoses and ketoses"/>
    <property type="evidence" value="ECO:0007669"/>
    <property type="project" value="InterPro"/>
</dbReference>
<dbReference type="Proteomes" id="UP001304650">
    <property type="component" value="Chromosome"/>
</dbReference>
<organism evidence="2 3">
    <name type="scientific">Paenibacillus roseopurpureus</name>
    <dbReference type="NCBI Taxonomy" id="2918901"/>
    <lineage>
        <taxon>Bacteria</taxon>
        <taxon>Bacillati</taxon>
        <taxon>Bacillota</taxon>
        <taxon>Bacilli</taxon>
        <taxon>Bacillales</taxon>
        <taxon>Paenibacillaceae</taxon>
        <taxon>Paenibacillus</taxon>
    </lineage>
</organism>